<feature type="transmembrane region" description="Helical" evidence="2">
    <location>
        <begin position="270"/>
        <end position="290"/>
    </location>
</feature>
<feature type="transmembrane region" description="Helical" evidence="2">
    <location>
        <begin position="230"/>
        <end position="250"/>
    </location>
</feature>
<keyword evidence="2" id="KW-0812">Transmembrane</keyword>
<dbReference type="EMBL" id="AALY01000001">
    <property type="protein sequence ID" value="EAP78236.1"/>
    <property type="molecule type" value="Genomic_DNA"/>
</dbReference>
<feature type="transmembrane region" description="Helical" evidence="2">
    <location>
        <begin position="321"/>
        <end position="345"/>
    </location>
</feature>
<proteinExistence type="predicted"/>
<feature type="coiled-coil region" evidence="1">
    <location>
        <begin position="15"/>
        <end position="42"/>
    </location>
</feature>
<evidence type="ECO:0000256" key="1">
    <source>
        <dbReference type="SAM" id="Coils"/>
    </source>
</evidence>
<evidence type="ECO:0000313" key="3">
    <source>
        <dbReference type="EMBL" id="EAP78236.1"/>
    </source>
</evidence>
<dbReference type="Proteomes" id="UP000005954">
    <property type="component" value="Unassembled WGS sequence"/>
</dbReference>
<reference evidence="3 4" key="1">
    <citation type="submission" date="2005-12" db="EMBL/GenBank/DDBJ databases">
        <authorList>
            <person name="Moran M.A."/>
            <person name="Ferriera S."/>
            <person name="Johnson J."/>
            <person name="Kravitz S."/>
            <person name="Halpern A."/>
            <person name="Remington K."/>
            <person name="Beeson K."/>
            <person name="Tran B."/>
            <person name="Rogers Y.-H."/>
            <person name="Friedman R."/>
            <person name="Venter J.C."/>
        </authorList>
    </citation>
    <scope>NUCLEOTIDE SEQUENCE [LARGE SCALE GENOMIC DNA]</scope>
    <source>
        <strain evidence="4">ATCC BAA-591 / DSM 15170 / ISM</strain>
    </source>
</reference>
<protein>
    <submittedName>
        <fullName evidence="3">Uncharacterized protein</fullName>
    </submittedName>
</protein>
<organism evidence="3 4">
    <name type="scientific">Roseovarius nubinhibens (strain ATCC BAA-591 / DSM 15170 / ISM)</name>
    <dbReference type="NCBI Taxonomy" id="89187"/>
    <lineage>
        <taxon>Bacteria</taxon>
        <taxon>Pseudomonadati</taxon>
        <taxon>Pseudomonadota</taxon>
        <taxon>Alphaproteobacteria</taxon>
        <taxon>Rhodobacterales</taxon>
        <taxon>Roseobacteraceae</taxon>
        <taxon>Roseovarius</taxon>
    </lineage>
</organism>
<name>A3SLK5_ROSNI</name>
<keyword evidence="4" id="KW-1185">Reference proteome</keyword>
<gene>
    <name evidence="3" type="ORF">ISM_08065</name>
</gene>
<evidence type="ECO:0000313" key="4">
    <source>
        <dbReference type="Proteomes" id="UP000005954"/>
    </source>
</evidence>
<evidence type="ECO:0000256" key="2">
    <source>
        <dbReference type="SAM" id="Phobius"/>
    </source>
</evidence>
<keyword evidence="2" id="KW-0472">Membrane</keyword>
<sequence>MNSGTDFNLFSGPCVELSTKRFDELRKDLEALQALKNEREIEAKFTQLASLFIEKASERPGASSAVKIFRNGETRVIFENDDKLSVEAEHRGASQVFFFLRDVTHSHKHHSPSSDTILDVTPLSEGPQAWKRETLYSLYRWVIHRKRDQSLAELVNCKGVLSYAKAFEEIHCDQRSATLRSYVSTKRALPKRRPFAKLPTYNHQTTMDSVNASIEAQRDRLLRPSFSSTFFSKGLPCFAALISIVSPLYLQVSDEHFGGQQMAVTRVAQWLTANILVVVGGAFLVSFLAMRSAYSKSKFFSSNLQHDLLRVVISLTPKRNFVIAFFLIAILSVLGVALGAAWFAWEAEAQPIWQAFNRV</sequence>
<comment type="caution">
    <text evidence="3">The sequence shown here is derived from an EMBL/GenBank/DDBJ whole genome shotgun (WGS) entry which is preliminary data.</text>
</comment>
<accession>A3SLK5</accession>
<keyword evidence="1" id="KW-0175">Coiled coil</keyword>
<keyword evidence="2" id="KW-1133">Transmembrane helix</keyword>
<dbReference type="AlphaFoldDB" id="A3SLK5"/>
<dbReference type="HOGENOM" id="CLU_771350_0_0_5"/>